<comment type="caution">
    <text evidence="2">The sequence shown here is derived from an EMBL/GenBank/DDBJ whole genome shotgun (WGS) entry which is preliminary data.</text>
</comment>
<evidence type="ECO:0000313" key="2">
    <source>
        <dbReference type="EMBL" id="NDW21961.1"/>
    </source>
</evidence>
<feature type="transmembrane region" description="Helical" evidence="1">
    <location>
        <begin position="48"/>
        <end position="71"/>
    </location>
</feature>
<organism evidence="2 3">
    <name type="scientific">Alteromonas hispanica</name>
    <dbReference type="NCBI Taxonomy" id="315421"/>
    <lineage>
        <taxon>Bacteria</taxon>
        <taxon>Pseudomonadati</taxon>
        <taxon>Pseudomonadota</taxon>
        <taxon>Gammaproteobacteria</taxon>
        <taxon>Alteromonadales</taxon>
        <taxon>Alteromonadaceae</taxon>
        <taxon>Alteromonas/Salinimonas group</taxon>
        <taxon>Alteromonas</taxon>
    </lineage>
</organism>
<evidence type="ECO:0000313" key="3">
    <source>
        <dbReference type="Proteomes" id="UP000478837"/>
    </source>
</evidence>
<proteinExistence type="predicted"/>
<feature type="transmembrane region" description="Helical" evidence="1">
    <location>
        <begin position="120"/>
        <end position="139"/>
    </location>
</feature>
<accession>A0A6L9MVX5</accession>
<feature type="transmembrane region" description="Helical" evidence="1">
    <location>
        <begin position="83"/>
        <end position="105"/>
    </location>
</feature>
<keyword evidence="1" id="KW-0812">Transmembrane</keyword>
<reference evidence="2 3" key="1">
    <citation type="submission" date="2020-01" db="EMBL/GenBank/DDBJ databases">
        <title>Genomes of bacteria type strains.</title>
        <authorList>
            <person name="Chen J."/>
            <person name="Zhu S."/>
            <person name="Yang J."/>
        </authorList>
    </citation>
    <scope>NUCLEOTIDE SEQUENCE [LARGE SCALE GENOMIC DNA]</scope>
    <source>
        <strain evidence="2 3">LMG 22958</strain>
    </source>
</reference>
<name>A0A6L9MVX5_9ALTE</name>
<dbReference type="AlphaFoldDB" id="A0A6L9MVX5"/>
<feature type="transmembrane region" description="Helical" evidence="1">
    <location>
        <begin position="12"/>
        <end position="36"/>
    </location>
</feature>
<evidence type="ECO:0000256" key="1">
    <source>
        <dbReference type="SAM" id="Phobius"/>
    </source>
</evidence>
<dbReference type="Proteomes" id="UP000478837">
    <property type="component" value="Unassembled WGS sequence"/>
</dbReference>
<keyword evidence="1" id="KW-1133">Transmembrane helix</keyword>
<keyword evidence="1" id="KW-0472">Membrane</keyword>
<dbReference type="RefSeq" id="WP_163111835.1">
    <property type="nucleotide sequence ID" value="NZ_JAAAWP010000005.1"/>
</dbReference>
<sequence>MNSYIGGKYIPLKMVLFPSLAMFLALMMVVMPVTLFAKGVPFQSWGPAFTSISLWGFTMIGFFSFMAWIFCELLASTISRIKSAILFGIVSPVAFIGILTLAAFFDGNNFLAGLDTEKGINNMLILSGCSFLFGVIIYWQSTKST</sequence>
<dbReference type="EMBL" id="JAAAWP010000005">
    <property type="protein sequence ID" value="NDW21961.1"/>
    <property type="molecule type" value="Genomic_DNA"/>
</dbReference>
<keyword evidence="3" id="KW-1185">Reference proteome</keyword>
<protein>
    <submittedName>
        <fullName evidence="2">Uncharacterized protein</fullName>
    </submittedName>
</protein>
<gene>
    <name evidence="2" type="ORF">GTW09_10545</name>
</gene>